<organism evidence="3">
    <name type="scientific">human gut metagenome</name>
    <dbReference type="NCBI Taxonomy" id="408170"/>
    <lineage>
        <taxon>unclassified sequences</taxon>
        <taxon>metagenomes</taxon>
        <taxon>organismal metagenomes</taxon>
    </lineage>
</organism>
<feature type="domain" description="Trimeric autotransporter adhesin YadA-like stalk" evidence="2">
    <location>
        <begin position="37"/>
        <end position="77"/>
    </location>
</feature>
<evidence type="ECO:0000313" key="3">
    <source>
        <dbReference type="EMBL" id="ETJ42228.1"/>
    </source>
</evidence>
<dbReference type="AlphaFoldDB" id="W1YI80"/>
<feature type="non-terminal residue" evidence="3">
    <location>
        <position position="130"/>
    </location>
</feature>
<dbReference type="InterPro" id="IPR008635">
    <property type="entry name" value="Coiled_stalk_dom"/>
</dbReference>
<feature type="non-terminal residue" evidence="3">
    <location>
        <position position="1"/>
    </location>
</feature>
<reference evidence="3" key="1">
    <citation type="submission" date="2013-12" db="EMBL/GenBank/DDBJ databases">
        <title>A Varibaculum cambriense genome reconstructed from a premature infant gut community with otherwise low bacterial novelty that shifts toward anaerobic metabolism during the third week of life.</title>
        <authorList>
            <person name="Brown C.T."/>
            <person name="Sharon I."/>
            <person name="Thomas B.C."/>
            <person name="Castelle C.J."/>
            <person name="Morowitz M.J."/>
            <person name="Banfield J.F."/>
        </authorList>
    </citation>
    <scope>NUCLEOTIDE SEQUENCE</scope>
</reference>
<proteinExistence type="predicted"/>
<evidence type="ECO:0000256" key="1">
    <source>
        <dbReference type="SAM" id="MobiDB-lite"/>
    </source>
</evidence>
<dbReference type="Gene3D" id="2.150.10.10">
    <property type="entry name" value="Serralysin-like metalloprotease, C-terminal"/>
    <property type="match status" value="1"/>
</dbReference>
<dbReference type="Pfam" id="PF05662">
    <property type="entry name" value="YadA_stalk"/>
    <property type="match status" value="1"/>
</dbReference>
<dbReference type="InterPro" id="IPR011049">
    <property type="entry name" value="Serralysin-like_metalloprot_C"/>
</dbReference>
<feature type="compositionally biased region" description="Polar residues" evidence="1">
    <location>
        <begin position="8"/>
        <end position="19"/>
    </location>
</feature>
<gene>
    <name evidence="3" type="ORF">Q604_UNBC03806G0001</name>
</gene>
<protein>
    <submittedName>
        <fullName evidence="3">YadA protein</fullName>
    </submittedName>
</protein>
<comment type="caution">
    <text evidence="3">The sequence shown here is derived from an EMBL/GenBank/DDBJ whole genome shotgun (WGS) entry which is preliminary data.</text>
</comment>
<name>W1YI80_9ZZZZ</name>
<dbReference type="GO" id="GO:0019867">
    <property type="term" value="C:outer membrane"/>
    <property type="evidence" value="ECO:0007669"/>
    <property type="project" value="InterPro"/>
</dbReference>
<accession>W1YI80</accession>
<sequence length="130" mass="13568">ALKKDLSKLNSASFNNAGGNETVKIDGDKGINAGNLKVTNVADGVADKDAVNVSQLKKVDNKAEANKTAIDTNKTAITKNAGDIVTNKSDIATNKDNIATNKQKIADNKTAIDKNAGDIVTNKTDIATNK</sequence>
<dbReference type="EMBL" id="AZMM01003806">
    <property type="protein sequence ID" value="ETJ42228.1"/>
    <property type="molecule type" value="Genomic_DNA"/>
</dbReference>
<evidence type="ECO:0000259" key="2">
    <source>
        <dbReference type="Pfam" id="PF05662"/>
    </source>
</evidence>
<feature type="region of interest" description="Disordered" evidence="1">
    <location>
        <begin position="1"/>
        <end position="26"/>
    </location>
</feature>
<dbReference type="SUPFAM" id="SSF101967">
    <property type="entry name" value="Adhesin YadA, collagen-binding domain"/>
    <property type="match status" value="1"/>
</dbReference>